<sequence>MSLKKLVVIFLLFCCQYALAQDTIAIKLQEVSVSDLLLKKHSESQSVLKLSDSVTKNNKPSLTNLLNYNSLIYFKENGLGMVSSVSFRGTTAQQTAVIWNGININSQLNGQTDFNTISTRNLNSISVRSGGGSAIYGSSAIGGSVHLNNDLIFKKAISGEVLVDYGSFNTLGTHFNGKISSDKIASQIGFSRNSSDNDYTFPRTNKKNENGQYYNNSLNVNFGYKFNEKHFVKFYNQSYNGERHFSAALGSVSKSKYQNFDTRNLLEWKAFFNAFTSTLRFAHLGEEYKYFENAGKDAFSFGKSVTAIVKYNAEFHLFSKMTINGIVDYTQTKGSGSDLISDVRKIGSASILVKHNVTHWFLYELSSRKETTNQYQSPLLFSMGTVFKPLSFYRIKLNGSRNFRIPSFNDLYWEGSGNKDLKPESSYQAELGHEFFTKNVSLQLTGFGMKISDMIQWKPNLSGIWTPENVNQVKTYGLEVVLKGNKAFGNHGFDFSSSYGFTKSINELTGKELIYVPNHKWVTNFLYAYRRFSINAQVLYNGQVFTSSDNENILTDYMVFNSGIRYGFGKKQNYKVGFQTANITNENYQNVLGRPMPGRNYTFNINLNF</sequence>
<keyword evidence="7 10" id="KW-0472">Membrane</keyword>
<evidence type="ECO:0000259" key="13">
    <source>
        <dbReference type="Pfam" id="PF00593"/>
    </source>
</evidence>
<proteinExistence type="inferred from homology"/>
<evidence type="ECO:0000259" key="14">
    <source>
        <dbReference type="Pfam" id="PF07715"/>
    </source>
</evidence>
<dbReference type="InterPro" id="IPR039426">
    <property type="entry name" value="TonB-dep_rcpt-like"/>
</dbReference>
<organism evidence="15 16">
    <name type="scientific">Flavobacterium amnicola</name>
    <dbReference type="NCBI Taxonomy" id="2506422"/>
    <lineage>
        <taxon>Bacteria</taxon>
        <taxon>Pseudomonadati</taxon>
        <taxon>Bacteroidota</taxon>
        <taxon>Flavobacteriia</taxon>
        <taxon>Flavobacteriales</taxon>
        <taxon>Flavobacteriaceae</taxon>
        <taxon>Flavobacterium</taxon>
    </lineage>
</organism>
<evidence type="ECO:0000256" key="6">
    <source>
        <dbReference type="ARBA" id="ARBA00023077"/>
    </source>
</evidence>
<dbReference type="GO" id="GO:0015344">
    <property type="term" value="F:siderophore uptake transmembrane transporter activity"/>
    <property type="evidence" value="ECO:0007669"/>
    <property type="project" value="TreeGrafter"/>
</dbReference>
<keyword evidence="6 11" id="KW-0798">TonB box</keyword>
<keyword evidence="5 12" id="KW-0732">Signal</keyword>
<dbReference type="InterPro" id="IPR012910">
    <property type="entry name" value="Plug_dom"/>
</dbReference>
<dbReference type="RefSeq" id="WP_129436134.1">
    <property type="nucleotide sequence ID" value="NZ_SBKO01000004.1"/>
</dbReference>
<dbReference type="EMBL" id="SBKO01000004">
    <property type="protein sequence ID" value="RXR17706.1"/>
    <property type="molecule type" value="Genomic_DNA"/>
</dbReference>
<dbReference type="GO" id="GO:0009279">
    <property type="term" value="C:cell outer membrane"/>
    <property type="evidence" value="ECO:0007669"/>
    <property type="project" value="UniProtKB-SubCell"/>
</dbReference>
<dbReference type="InterPro" id="IPR036942">
    <property type="entry name" value="Beta-barrel_TonB_sf"/>
</dbReference>
<evidence type="ECO:0000256" key="8">
    <source>
        <dbReference type="ARBA" id="ARBA00023170"/>
    </source>
</evidence>
<dbReference type="PANTHER" id="PTHR30069">
    <property type="entry name" value="TONB-DEPENDENT OUTER MEMBRANE RECEPTOR"/>
    <property type="match status" value="1"/>
</dbReference>
<keyword evidence="3 10" id="KW-1134">Transmembrane beta strand</keyword>
<evidence type="ECO:0000256" key="5">
    <source>
        <dbReference type="ARBA" id="ARBA00022729"/>
    </source>
</evidence>
<dbReference type="InterPro" id="IPR037066">
    <property type="entry name" value="Plug_dom_sf"/>
</dbReference>
<evidence type="ECO:0000256" key="12">
    <source>
        <dbReference type="SAM" id="SignalP"/>
    </source>
</evidence>
<evidence type="ECO:0000256" key="7">
    <source>
        <dbReference type="ARBA" id="ARBA00023136"/>
    </source>
</evidence>
<dbReference type="Pfam" id="PF07715">
    <property type="entry name" value="Plug"/>
    <property type="match status" value="1"/>
</dbReference>
<dbReference type="PANTHER" id="PTHR30069:SF29">
    <property type="entry name" value="HEMOGLOBIN AND HEMOGLOBIN-HAPTOGLOBIN-BINDING PROTEIN 1-RELATED"/>
    <property type="match status" value="1"/>
</dbReference>
<comment type="subcellular location">
    <subcellularLocation>
        <location evidence="1 10">Cell outer membrane</location>
        <topology evidence="1 10">Multi-pass membrane protein</topology>
    </subcellularLocation>
</comment>
<comment type="caution">
    <text evidence="15">The sequence shown here is derived from an EMBL/GenBank/DDBJ whole genome shotgun (WGS) entry which is preliminary data.</text>
</comment>
<dbReference type="AlphaFoldDB" id="A0A4Q1K1A8"/>
<keyword evidence="2 10" id="KW-0813">Transport</keyword>
<evidence type="ECO:0000256" key="3">
    <source>
        <dbReference type="ARBA" id="ARBA00022452"/>
    </source>
</evidence>
<evidence type="ECO:0000256" key="11">
    <source>
        <dbReference type="RuleBase" id="RU003357"/>
    </source>
</evidence>
<protein>
    <submittedName>
        <fullName evidence="15">TonB-dependent receptor</fullName>
    </submittedName>
</protein>
<dbReference type="OrthoDB" id="9762903at2"/>
<feature type="domain" description="TonB-dependent receptor plug" evidence="14">
    <location>
        <begin position="52"/>
        <end position="143"/>
    </location>
</feature>
<dbReference type="SUPFAM" id="SSF56935">
    <property type="entry name" value="Porins"/>
    <property type="match status" value="1"/>
</dbReference>
<comment type="similarity">
    <text evidence="10 11">Belongs to the TonB-dependent receptor family.</text>
</comment>
<dbReference type="GO" id="GO:0044718">
    <property type="term" value="P:siderophore transmembrane transport"/>
    <property type="evidence" value="ECO:0007669"/>
    <property type="project" value="TreeGrafter"/>
</dbReference>
<keyword evidence="8 15" id="KW-0675">Receptor</keyword>
<dbReference type="Proteomes" id="UP000290283">
    <property type="component" value="Unassembled WGS sequence"/>
</dbReference>
<evidence type="ECO:0000256" key="10">
    <source>
        <dbReference type="PROSITE-ProRule" id="PRU01360"/>
    </source>
</evidence>
<dbReference type="PROSITE" id="PS52016">
    <property type="entry name" value="TONB_DEPENDENT_REC_3"/>
    <property type="match status" value="1"/>
</dbReference>
<evidence type="ECO:0000313" key="16">
    <source>
        <dbReference type="Proteomes" id="UP000290283"/>
    </source>
</evidence>
<accession>A0A4Q1K1A8</accession>
<name>A0A4Q1K1A8_9FLAO</name>
<dbReference type="Gene3D" id="2.170.130.10">
    <property type="entry name" value="TonB-dependent receptor, plug domain"/>
    <property type="match status" value="1"/>
</dbReference>
<feature type="domain" description="TonB-dependent receptor-like beta-barrel" evidence="13">
    <location>
        <begin position="174"/>
        <end position="578"/>
    </location>
</feature>
<dbReference type="InterPro" id="IPR000531">
    <property type="entry name" value="Beta-barrel_TonB"/>
</dbReference>
<feature type="chain" id="PRO_5020581101" evidence="12">
    <location>
        <begin position="21"/>
        <end position="609"/>
    </location>
</feature>
<evidence type="ECO:0000256" key="2">
    <source>
        <dbReference type="ARBA" id="ARBA00022448"/>
    </source>
</evidence>
<dbReference type="Gene3D" id="2.40.170.20">
    <property type="entry name" value="TonB-dependent receptor, beta-barrel domain"/>
    <property type="match status" value="1"/>
</dbReference>
<evidence type="ECO:0000256" key="1">
    <source>
        <dbReference type="ARBA" id="ARBA00004571"/>
    </source>
</evidence>
<reference evidence="16" key="1">
    <citation type="submission" date="2019-01" db="EMBL/GenBank/DDBJ databases">
        <title>Cytophagaceae bacterium strain CAR-16.</title>
        <authorList>
            <person name="Chen W.-M."/>
        </authorList>
    </citation>
    <scope>NUCLEOTIDE SEQUENCE [LARGE SCALE GENOMIC DNA]</scope>
    <source>
        <strain evidence="16">LLJ-11</strain>
    </source>
</reference>
<gene>
    <name evidence="15" type="ORF">EQG63_09475</name>
</gene>
<keyword evidence="9 10" id="KW-0998">Cell outer membrane</keyword>
<keyword evidence="16" id="KW-1185">Reference proteome</keyword>
<keyword evidence="4 10" id="KW-0812">Transmembrane</keyword>
<feature type="signal peptide" evidence="12">
    <location>
        <begin position="1"/>
        <end position="20"/>
    </location>
</feature>
<dbReference type="Pfam" id="PF00593">
    <property type="entry name" value="TonB_dep_Rec_b-barrel"/>
    <property type="match status" value="1"/>
</dbReference>
<evidence type="ECO:0000256" key="4">
    <source>
        <dbReference type="ARBA" id="ARBA00022692"/>
    </source>
</evidence>
<evidence type="ECO:0000313" key="15">
    <source>
        <dbReference type="EMBL" id="RXR17706.1"/>
    </source>
</evidence>
<evidence type="ECO:0000256" key="9">
    <source>
        <dbReference type="ARBA" id="ARBA00023237"/>
    </source>
</evidence>